<dbReference type="OrthoDB" id="9866272at2"/>
<dbReference type="RefSeq" id="WP_145280951.1">
    <property type="nucleotide sequence ID" value="NZ_CP036291.1"/>
</dbReference>
<dbReference type="AlphaFoldDB" id="A0A518D6M5"/>
<dbReference type="Proteomes" id="UP000317429">
    <property type="component" value="Chromosome"/>
</dbReference>
<reference evidence="1 2" key="1">
    <citation type="submission" date="2019-02" db="EMBL/GenBank/DDBJ databases">
        <title>Deep-cultivation of Planctomycetes and their phenomic and genomic characterization uncovers novel biology.</title>
        <authorList>
            <person name="Wiegand S."/>
            <person name="Jogler M."/>
            <person name="Boedeker C."/>
            <person name="Pinto D."/>
            <person name="Vollmers J."/>
            <person name="Rivas-Marin E."/>
            <person name="Kohn T."/>
            <person name="Peeters S.H."/>
            <person name="Heuer A."/>
            <person name="Rast P."/>
            <person name="Oberbeckmann S."/>
            <person name="Bunk B."/>
            <person name="Jeske O."/>
            <person name="Meyerdierks A."/>
            <person name="Storesund J.E."/>
            <person name="Kallscheuer N."/>
            <person name="Luecker S."/>
            <person name="Lage O.M."/>
            <person name="Pohl T."/>
            <person name="Merkel B.J."/>
            <person name="Hornburger P."/>
            <person name="Mueller R.-W."/>
            <person name="Bruemmer F."/>
            <person name="Labrenz M."/>
            <person name="Spormann A.M."/>
            <person name="Op den Camp H."/>
            <person name="Overmann J."/>
            <person name="Amann R."/>
            <person name="Jetten M.S.M."/>
            <person name="Mascher T."/>
            <person name="Medema M.H."/>
            <person name="Devos D.P."/>
            <person name="Kaster A.-K."/>
            <person name="Ovreas L."/>
            <person name="Rohde M."/>
            <person name="Galperin M.Y."/>
            <person name="Jogler C."/>
        </authorList>
    </citation>
    <scope>NUCLEOTIDE SEQUENCE [LARGE SCALE GENOMIC DNA]</scope>
    <source>
        <strain evidence="1 2">Pla175</strain>
    </source>
</reference>
<name>A0A518D6M5_9BACT</name>
<gene>
    <name evidence="1" type="ORF">Pla175_04600</name>
</gene>
<organism evidence="1 2">
    <name type="scientific">Pirellulimonas nuda</name>
    <dbReference type="NCBI Taxonomy" id="2528009"/>
    <lineage>
        <taxon>Bacteria</taxon>
        <taxon>Pseudomonadati</taxon>
        <taxon>Planctomycetota</taxon>
        <taxon>Planctomycetia</taxon>
        <taxon>Pirellulales</taxon>
        <taxon>Lacipirellulaceae</taxon>
        <taxon>Pirellulimonas</taxon>
    </lineage>
</organism>
<proteinExistence type="predicted"/>
<accession>A0A518D6M5</accession>
<dbReference type="EMBL" id="CP036291">
    <property type="protein sequence ID" value="QDU87105.1"/>
    <property type="molecule type" value="Genomic_DNA"/>
</dbReference>
<protein>
    <recommendedName>
        <fullName evidence="3">Knr4/Smi1-like domain-containing protein</fullName>
    </recommendedName>
</protein>
<evidence type="ECO:0000313" key="1">
    <source>
        <dbReference type="EMBL" id="QDU87105.1"/>
    </source>
</evidence>
<evidence type="ECO:0000313" key="2">
    <source>
        <dbReference type="Proteomes" id="UP000317429"/>
    </source>
</evidence>
<dbReference type="KEGG" id="pnd:Pla175_04600"/>
<keyword evidence="2" id="KW-1185">Reference proteome</keyword>
<evidence type="ECO:0008006" key="3">
    <source>
        <dbReference type="Google" id="ProtNLM"/>
    </source>
</evidence>
<sequence length="201" mass="22826">MTVDELLKFAAAQAPVIVQRTVHVPGSQLRAVLAEGKPMLLTELMAHPDKQLESKEFRYAHVLGRGVPLDEVQLWQTEHPCHSLPGELVQFLTRVNGIHLWADMATSRAYFGVLPLQDWQDATDVGWAAMYQSPPVGQLVLSYHDNGDNFLVLDTRRQKYLWYDLQDFDSPKDAGSTVRELLDFWVKETAWLDPRREGDAG</sequence>